<dbReference type="Proteomes" id="UP000466523">
    <property type="component" value="Unassembled WGS sequence"/>
</dbReference>
<evidence type="ECO:0000256" key="1">
    <source>
        <dbReference type="ARBA" id="ARBA00023015"/>
    </source>
</evidence>
<gene>
    <name evidence="6" type="ORF">GWR20_02425</name>
</gene>
<feature type="domain" description="HTH tetR-type" evidence="5">
    <location>
        <begin position="21"/>
        <end position="81"/>
    </location>
</feature>
<evidence type="ECO:0000313" key="6">
    <source>
        <dbReference type="EMBL" id="NDJ88019.1"/>
    </source>
</evidence>
<dbReference type="PANTHER" id="PTHR30055:SF234">
    <property type="entry name" value="HTH-TYPE TRANSCRIPTIONAL REGULATOR BETI"/>
    <property type="match status" value="1"/>
</dbReference>
<dbReference type="PRINTS" id="PR00455">
    <property type="entry name" value="HTHTETR"/>
</dbReference>
<dbReference type="EMBL" id="JAACYR010000005">
    <property type="protein sequence ID" value="NDJ88019.1"/>
    <property type="molecule type" value="Genomic_DNA"/>
</dbReference>
<dbReference type="InterPro" id="IPR009057">
    <property type="entry name" value="Homeodomain-like_sf"/>
</dbReference>
<dbReference type="Gene3D" id="1.10.357.10">
    <property type="entry name" value="Tetracycline Repressor, domain 2"/>
    <property type="match status" value="1"/>
</dbReference>
<name>A0A7K3L6H2_9MYCO</name>
<dbReference type="GO" id="GO:0003700">
    <property type="term" value="F:DNA-binding transcription factor activity"/>
    <property type="evidence" value="ECO:0007669"/>
    <property type="project" value="TreeGrafter"/>
</dbReference>
<keyword evidence="1" id="KW-0805">Transcription regulation</keyword>
<dbReference type="AlphaFoldDB" id="A0A7K3L6H2"/>
<dbReference type="PROSITE" id="PS50977">
    <property type="entry name" value="HTH_TETR_2"/>
    <property type="match status" value="1"/>
</dbReference>
<dbReference type="GO" id="GO:0045892">
    <property type="term" value="P:negative regulation of DNA-templated transcription"/>
    <property type="evidence" value="ECO:0007669"/>
    <property type="project" value="InterPro"/>
</dbReference>
<dbReference type="Pfam" id="PF02909">
    <property type="entry name" value="TetR_C_1"/>
    <property type="match status" value="1"/>
</dbReference>
<evidence type="ECO:0000256" key="4">
    <source>
        <dbReference type="PROSITE-ProRule" id="PRU00335"/>
    </source>
</evidence>
<feature type="DNA-binding region" description="H-T-H motif" evidence="4">
    <location>
        <begin position="44"/>
        <end position="63"/>
    </location>
</feature>
<evidence type="ECO:0000256" key="3">
    <source>
        <dbReference type="ARBA" id="ARBA00023163"/>
    </source>
</evidence>
<dbReference type="Pfam" id="PF00440">
    <property type="entry name" value="TetR_N"/>
    <property type="match status" value="1"/>
</dbReference>
<organism evidence="6 7">
    <name type="scientific">Mycolicibacter kumamotonensis</name>
    <dbReference type="NCBI Taxonomy" id="354243"/>
    <lineage>
        <taxon>Bacteria</taxon>
        <taxon>Bacillati</taxon>
        <taxon>Actinomycetota</taxon>
        <taxon>Actinomycetes</taxon>
        <taxon>Mycobacteriales</taxon>
        <taxon>Mycobacteriaceae</taxon>
        <taxon>Mycolicibacter</taxon>
    </lineage>
</organism>
<proteinExistence type="predicted"/>
<evidence type="ECO:0000256" key="2">
    <source>
        <dbReference type="ARBA" id="ARBA00023125"/>
    </source>
</evidence>
<dbReference type="InterPro" id="IPR036271">
    <property type="entry name" value="Tet_transcr_reg_TetR-rel_C_sf"/>
</dbReference>
<dbReference type="InterPro" id="IPR001647">
    <property type="entry name" value="HTH_TetR"/>
</dbReference>
<dbReference type="Gene3D" id="1.10.10.60">
    <property type="entry name" value="Homeodomain-like"/>
    <property type="match status" value="1"/>
</dbReference>
<sequence>MTMSPATSSSPAVPRRRARNSLSHEEILAAALELTETEGLAQLSMPALARKLGCAVMSIYKYFRNKDDLLDALAHRVMRELHRRLPPAGDGEWDVELVAYFTAYRDLMEDTPAYREVVLYASTSVVRAALTPAQWRRLDTGIGLLQRAGLALADAVRVYNVCYNFTRAYVAYEHTVRAASSDLPAPDDTAIDRLDSTEYPILAMLPDPSAAIDVNEGGFALGLELLTAGISRSFGIRQTRRMR</sequence>
<accession>A0A7K3L6H2</accession>
<evidence type="ECO:0000259" key="5">
    <source>
        <dbReference type="PROSITE" id="PS50977"/>
    </source>
</evidence>
<evidence type="ECO:0000313" key="7">
    <source>
        <dbReference type="Proteomes" id="UP000466523"/>
    </source>
</evidence>
<dbReference type="InterPro" id="IPR050109">
    <property type="entry name" value="HTH-type_TetR-like_transc_reg"/>
</dbReference>
<dbReference type="InterPro" id="IPR004111">
    <property type="entry name" value="Repressor_TetR_C"/>
</dbReference>
<comment type="caution">
    <text evidence="6">The sequence shown here is derived from an EMBL/GenBank/DDBJ whole genome shotgun (WGS) entry which is preliminary data.</text>
</comment>
<dbReference type="SUPFAM" id="SSF46689">
    <property type="entry name" value="Homeodomain-like"/>
    <property type="match status" value="1"/>
</dbReference>
<dbReference type="SUPFAM" id="SSF48498">
    <property type="entry name" value="Tetracyclin repressor-like, C-terminal domain"/>
    <property type="match status" value="1"/>
</dbReference>
<keyword evidence="3" id="KW-0804">Transcription</keyword>
<reference evidence="6 7" key="1">
    <citation type="submission" date="2020-01" db="EMBL/GenBank/DDBJ databases">
        <authorList>
            <person name="Sanchez-Estrada R."/>
            <person name="Gonzalez-Y-Merchand J.A."/>
            <person name="Rivera-Gutierrez S."/>
        </authorList>
    </citation>
    <scope>NUCLEOTIDE SEQUENCE [LARGE SCALE GENOMIC DNA]</scope>
    <source>
        <strain evidence="6 7">CST 7247</strain>
    </source>
</reference>
<protein>
    <submittedName>
        <fullName evidence="6">TetR/AcrR family transcriptional regulator</fullName>
    </submittedName>
</protein>
<dbReference type="PANTHER" id="PTHR30055">
    <property type="entry name" value="HTH-TYPE TRANSCRIPTIONAL REGULATOR RUTR"/>
    <property type="match status" value="1"/>
</dbReference>
<keyword evidence="2 4" id="KW-0238">DNA-binding</keyword>
<dbReference type="GO" id="GO:0000976">
    <property type="term" value="F:transcription cis-regulatory region binding"/>
    <property type="evidence" value="ECO:0007669"/>
    <property type="project" value="TreeGrafter"/>
</dbReference>